<dbReference type="EMBL" id="CM035418">
    <property type="protein sequence ID" value="KAH7420722.1"/>
    <property type="molecule type" value="Genomic_DNA"/>
</dbReference>
<keyword evidence="2" id="KW-0255">Endonuclease</keyword>
<dbReference type="InterPro" id="IPR008226">
    <property type="entry name" value="Mini3_fam"/>
</dbReference>
<proteinExistence type="inferred from homology"/>
<feature type="domain" description="RNase III" evidence="5">
    <location>
        <begin position="94"/>
        <end position="194"/>
    </location>
</feature>
<name>A0A8T2TDU5_CERRI</name>
<dbReference type="Gene3D" id="1.10.1520.10">
    <property type="entry name" value="Ribonuclease III domain"/>
    <property type="match status" value="1"/>
</dbReference>
<dbReference type="GO" id="GO:0004525">
    <property type="term" value="F:ribonuclease III activity"/>
    <property type="evidence" value="ECO:0007669"/>
    <property type="project" value="InterPro"/>
</dbReference>
<dbReference type="Proteomes" id="UP000825935">
    <property type="component" value="Chromosome 13"/>
</dbReference>
<keyword evidence="1" id="KW-0540">Nuclease</keyword>
<keyword evidence="7" id="KW-1185">Reference proteome</keyword>
<feature type="region of interest" description="Disordered" evidence="4">
    <location>
        <begin position="37"/>
        <end position="68"/>
    </location>
</feature>
<dbReference type="PANTHER" id="PTHR34276">
    <property type="entry name" value="MINI-RIBONUCLEASE 3"/>
    <property type="match status" value="1"/>
</dbReference>
<evidence type="ECO:0000256" key="2">
    <source>
        <dbReference type="ARBA" id="ARBA00022759"/>
    </source>
</evidence>
<reference evidence="6" key="1">
    <citation type="submission" date="2021-08" db="EMBL/GenBank/DDBJ databases">
        <title>WGS assembly of Ceratopteris richardii.</title>
        <authorList>
            <person name="Marchant D.B."/>
            <person name="Chen G."/>
            <person name="Jenkins J."/>
            <person name="Shu S."/>
            <person name="Leebens-Mack J."/>
            <person name="Grimwood J."/>
            <person name="Schmutz J."/>
            <person name="Soltis P."/>
            <person name="Soltis D."/>
            <person name="Chen Z.-H."/>
        </authorList>
    </citation>
    <scope>NUCLEOTIDE SEQUENCE</scope>
    <source>
        <strain evidence="6">Whitten #5841</strain>
        <tissue evidence="6">Leaf</tissue>
    </source>
</reference>
<evidence type="ECO:0000256" key="1">
    <source>
        <dbReference type="ARBA" id="ARBA00022722"/>
    </source>
</evidence>
<dbReference type="InterPro" id="IPR000999">
    <property type="entry name" value="RNase_III_dom"/>
</dbReference>
<dbReference type="InterPro" id="IPR036389">
    <property type="entry name" value="RNase_III_sf"/>
</dbReference>
<dbReference type="PANTHER" id="PTHR34276:SF1">
    <property type="entry name" value="MINI-RIBONUCLEASE 3"/>
    <property type="match status" value="1"/>
</dbReference>
<evidence type="ECO:0000313" key="7">
    <source>
        <dbReference type="Proteomes" id="UP000825935"/>
    </source>
</evidence>
<dbReference type="SUPFAM" id="SSF69065">
    <property type="entry name" value="RNase III domain-like"/>
    <property type="match status" value="1"/>
</dbReference>
<accession>A0A8T2TDU5</accession>
<sequence>MLLSASVVCTVRASSWPWNSRSPEEKTHKVRKMHREPNGMALANPNRPDQNSPAALSSAVPSSGDKGEVREKRRIWLPEAPLVLRPRAQYNAASLAYLGDCIFELYVRVHFLSPPQSIDKYNTSVMGVVCCEAQDNLLQTLLKDQFLTEEEKDIVRWGKNVQTNHKKATRRAGAAVYSRASSLETLIGYLYLTNPNRLQEVMDKLGLTRNYKNGA</sequence>
<dbReference type="CDD" id="cd00593">
    <property type="entry name" value="RIBOc"/>
    <property type="match status" value="1"/>
</dbReference>
<dbReference type="OMA" id="WCSAKAM"/>
<gene>
    <name evidence="6" type="ORF">KP509_13G019200</name>
</gene>
<keyword evidence="3" id="KW-0378">Hydrolase</keyword>
<dbReference type="GO" id="GO:0006396">
    <property type="term" value="P:RNA processing"/>
    <property type="evidence" value="ECO:0007669"/>
    <property type="project" value="InterPro"/>
</dbReference>
<protein>
    <recommendedName>
        <fullName evidence="5">RNase III domain-containing protein</fullName>
    </recommendedName>
</protein>
<dbReference type="HAMAP" id="MF_01468">
    <property type="entry name" value="RNase_Mini_III"/>
    <property type="match status" value="1"/>
</dbReference>
<evidence type="ECO:0000259" key="5">
    <source>
        <dbReference type="Pfam" id="PF00636"/>
    </source>
</evidence>
<feature type="compositionally biased region" description="Low complexity" evidence="4">
    <location>
        <begin position="52"/>
        <end position="63"/>
    </location>
</feature>
<dbReference type="OrthoDB" id="495795at2759"/>
<evidence type="ECO:0000256" key="4">
    <source>
        <dbReference type="SAM" id="MobiDB-lite"/>
    </source>
</evidence>
<evidence type="ECO:0000256" key="3">
    <source>
        <dbReference type="ARBA" id="ARBA00022801"/>
    </source>
</evidence>
<organism evidence="6 7">
    <name type="scientific">Ceratopteris richardii</name>
    <name type="common">Triangle waterfern</name>
    <dbReference type="NCBI Taxonomy" id="49495"/>
    <lineage>
        <taxon>Eukaryota</taxon>
        <taxon>Viridiplantae</taxon>
        <taxon>Streptophyta</taxon>
        <taxon>Embryophyta</taxon>
        <taxon>Tracheophyta</taxon>
        <taxon>Polypodiopsida</taxon>
        <taxon>Polypodiidae</taxon>
        <taxon>Polypodiales</taxon>
        <taxon>Pteridineae</taxon>
        <taxon>Pteridaceae</taxon>
        <taxon>Parkerioideae</taxon>
        <taxon>Ceratopteris</taxon>
    </lineage>
</organism>
<dbReference type="Pfam" id="PF00636">
    <property type="entry name" value="Ribonuclease_3"/>
    <property type="match status" value="1"/>
</dbReference>
<comment type="caution">
    <text evidence="6">The sequence shown here is derived from an EMBL/GenBank/DDBJ whole genome shotgun (WGS) entry which is preliminary data.</text>
</comment>
<dbReference type="AlphaFoldDB" id="A0A8T2TDU5"/>
<evidence type="ECO:0000313" key="6">
    <source>
        <dbReference type="EMBL" id="KAH7420722.1"/>
    </source>
</evidence>